<dbReference type="Pfam" id="PF09898">
    <property type="entry name" value="DUF2125"/>
    <property type="match status" value="1"/>
</dbReference>
<evidence type="ECO:0000313" key="2">
    <source>
        <dbReference type="Proteomes" id="UP000282002"/>
    </source>
</evidence>
<dbReference type="KEGG" id="taw:EI545_13230"/>
<dbReference type="OrthoDB" id="7625707at2"/>
<dbReference type="Proteomes" id="UP000282002">
    <property type="component" value="Chromosome"/>
</dbReference>
<dbReference type="RefSeq" id="WP_125325906.1">
    <property type="nucleotide sequence ID" value="NZ_CP034328.1"/>
</dbReference>
<sequence>MRKLLFLLVLGTLLWSGYWFVGSSALRQGAEQWFADQTARGMTAEKSALSVVGFPNRFDLTVEGLRLADPQSGIGWTAPFAQVFAMTWKPWHIIAALPPEQMITLPDQEISVSSEGLRASFRSRPATDVPLVAVIVESGALLATSSQGWTTGADRAVASVLAVEDQPNAYDVALDIAELAPDPAEMARLTLGSGLPVTIATVQLRAKANLTAPLDRHAGETRPQLAALDLGQALVTWGDMSVSASGSIAPDPAGFAAGRIEIAVTKWEHLVPVLVAAGAIKPELSQTVQNMLGALANEGGDPAVLRLPLVLNEGRMSLGPLPLGPAPMMVGPTG</sequence>
<protein>
    <submittedName>
        <fullName evidence="1">DUF2125 domain-containing protein</fullName>
    </submittedName>
</protein>
<name>A0A3S8U7X2_9RHOB</name>
<proteinExistence type="predicted"/>
<organism evidence="1 2">
    <name type="scientific">Tabrizicola piscis</name>
    <dbReference type="NCBI Taxonomy" id="2494374"/>
    <lineage>
        <taxon>Bacteria</taxon>
        <taxon>Pseudomonadati</taxon>
        <taxon>Pseudomonadota</taxon>
        <taxon>Alphaproteobacteria</taxon>
        <taxon>Rhodobacterales</taxon>
        <taxon>Paracoccaceae</taxon>
        <taxon>Tabrizicola</taxon>
    </lineage>
</organism>
<evidence type="ECO:0000313" key="1">
    <source>
        <dbReference type="EMBL" id="AZL59711.1"/>
    </source>
</evidence>
<keyword evidence="2" id="KW-1185">Reference proteome</keyword>
<dbReference type="AlphaFoldDB" id="A0A3S8U7X2"/>
<dbReference type="InterPro" id="IPR018666">
    <property type="entry name" value="DUF2125"/>
</dbReference>
<reference evidence="1 2" key="1">
    <citation type="submission" date="2018-12" db="EMBL/GenBank/DDBJ databases">
        <title>Complete genome sequencing of Tabrizicola sp. K13M18.</title>
        <authorList>
            <person name="Bae J.-W."/>
        </authorList>
    </citation>
    <scope>NUCLEOTIDE SEQUENCE [LARGE SCALE GENOMIC DNA]</scope>
    <source>
        <strain evidence="1 2">K13M18</strain>
    </source>
</reference>
<dbReference type="EMBL" id="CP034328">
    <property type="protein sequence ID" value="AZL59711.1"/>
    <property type="molecule type" value="Genomic_DNA"/>
</dbReference>
<accession>A0A3S8U7X2</accession>
<gene>
    <name evidence="1" type="ORF">EI545_13230</name>
</gene>